<comment type="caution">
    <text evidence="5">The sequence shown here is derived from an EMBL/GenBank/DDBJ whole genome shotgun (WGS) entry which is preliminary data.</text>
</comment>
<dbReference type="InterPro" id="IPR001387">
    <property type="entry name" value="Cro/C1-type_HTH"/>
</dbReference>
<keyword evidence="2 5" id="KW-0238">DNA-binding</keyword>
<dbReference type="InterPro" id="IPR010982">
    <property type="entry name" value="Lambda_DNA-bd_dom_sf"/>
</dbReference>
<evidence type="ECO:0000313" key="5">
    <source>
        <dbReference type="EMBL" id="TCT06941.1"/>
    </source>
</evidence>
<dbReference type="InterPro" id="IPR050807">
    <property type="entry name" value="TransReg_Diox_bact_type"/>
</dbReference>
<gene>
    <name evidence="5" type="ORF">EDC64_102423</name>
</gene>
<keyword evidence="6" id="KW-1185">Reference proteome</keyword>
<dbReference type="EMBL" id="SMAI01000002">
    <property type="protein sequence ID" value="TCT06941.1"/>
    <property type="molecule type" value="Genomic_DNA"/>
</dbReference>
<dbReference type="PANTHER" id="PTHR46797">
    <property type="entry name" value="HTH-TYPE TRANSCRIPTIONAL REGULATOR"/>
    <property type="match status" value="1"/>
</dbReference>
<dbReference type="PROSITE" id="PS50943">
    <property type="entry name" value="HTH_CROC1"/>
    <property type="match status" value="1"/>
</dbReference>
<accession>A0A4R3M1E5</accession>
<dbReference type="SUPFAM" id="SSF47413">
    <property type="entry name" value="lambda repressor-like DNA-binding domains"/>
    <property type="match status" value="1"/>
</dbReference>
<evidence type="ECO:0000256" key="2">
    <source>
        <dbReference type="ARBA" id="ARBA00023125"/>
    </source>
</evidence>
<dbReference type="GO" id="GO:0005829">
    <property type="term" value="C:cytosol"/>
    <property type="evidence" value="ECO:0007669"/>
    <property type="project" value="TreeGrafter"/>
</dbReference>
<dbReference type="CDD" id="cd00093">
    <property type="entry name" value="HTH_XRE"/>
    <property type="match status" value="1"/>
</dbReference>
<feature type="domain" description="HTH cro/C1-type" evidence="4">
    <location>
        <begin position="6"/>
        <end position="60"/>
    </location>
</feature>
<evidence type="ECO:0000313" key="6">
    <source>
        <dbReference type="Proteomes" id="UP000294664"/>
    </source>
</evidence>
<keyword evidence="3" id="KW-0804">Transcription</keyword>
<dbReference type="Proteomes" id="UP000294664">
    <property type="component" value="Unassembled WGS sequence"/>
</dbReference>
<dbReference type="Pfam" id="PF01381">
    <property type="entry name" value="HTH_3"/>
    <property type="match status" value="1"/>
</dbReference>
<keyword evidence="1" id="KW-0805">Transcription regulation</keyword>
<proteinExistence type="predicted"/>
<reference evidence="5 6" key="1">
    <citation type="submission" date="2019-03" db="EMBL/GenBank/DDBJ databases">
        <title>Genomic Encyclopedia of Type Strains, Phase IV (KMG-IV): sequencing the most valuable type-strain genomes for metagenomic binning, comparative biology and taxonomic classification.</title>
        <authorList>
            <person name="Goeker M."/>
        </authorList>
    </citation>
    <scope>NUCLEOTIDE SEQUENCE [LARGE SCALE GENOMIC DNA]</scope>
    <source>
        <strain evidence="5 6">DSM 9035</strain>
    </source>
</reference>
<evidence type="ECO:0000256" key="1">
    <source>
        <dbReference type="ARBA" id="ARBA00023015"/>
    </source>
</evidence>
<sequence>MFARNLKALRLAKGLSQEELAHLADIDRTYISSLERCVYNASIDVVQRLASVLGVEASDLLLRPPTEPAEIDPKDDK</sequence>
<dbReference type="SMART" id="SM00530">
    <property type="entry name" value="HTH_XRE"/>
    <property type="match status" value="1"/>
</dbReference>
<evidence type="ECO:0000256" key="3">
    <source>
        <dbReference type="ARBA" id="ARBA00023163"/>
    </source>
</evidence>
<evidence type="ECO:0000259" key="4">
    <source>
        <dbReference type="PROSITE" id="PS50943"/>
    </source>
</evidence>
<name>A0A4R3M1E5_9HYPH</name>
<protein>
    <submittedName>
        <fullName evidence="5">DNA-binding XRE family transcriptional regulator</fullName>
    </submittedName>
</protein>
<organism evidence="5 6">
    <name type="scientific">Aquabacter spiritensis</name>
    <dbReference type="NCBI Taxonomy" id="933073"/>
    <lineage>
        <taxon>Bacteria</taxon>
        <taxon>Pseudomonadati</taxon>
        <taxon>Pseudomonadota</taxon>
        <taxon>Alphaproteobacteria</taxon>
        <taxon>Hyphomicrobiales</taxon>
        <taxon>Xanthobacteraceae</taxon>
        <taxon>Aquabacter</taxon>
    </lineage>
</organism>
<dbReference type="GO" id="GO:0003677">
    <property type="term" value="F:DNA binding"/>
    <property type="evidence" value="ECO:0007669"/>
    <property type="project" value="UniProtKB-KW"/>
</dbReference>
<dbReference type="GO" id="GO:0003700">
    <property type="term" value="F:DNA-binding transcription factor activity"/>
    <property type="evidence" value="ECO:0007669"/>
    <property type="project" value="TreeGrafter"/>
</dbReference>
<dbReference type="PANTHER" id="PTHR46797:SF23">
    <property type="entry name" value="HTH-TYPE TRANSCRIPTIONAL REGULATOR SUTR"/>
    <property type="match status" value="1"/>
</dbReference>
<dbReference type="Gene3D" id="1.10.260.40">
    <property type="entry name" value="lambda repressor-like DNA-binding domains"/>
    <property type="match status" value="1"/>
</dbReference>
<dbReference type="AlphaFoldDB" id="A0A4R3M1E5"/>